<dbReference type="PANTHER" id="PTHR43364">
    <property type="entry name" value="NADH-SPECIFIC METHYLGLYOXAL REDUCTASE-RELATED"/>
    <property type="match status" value="1"/>
</dbReference>
<protein>
    <submittedName>
        <fullName evidence="3">Aldo/keto reductase</fullName>
    </submittedName>
</protein>
<evidence type="ECO:0000256" key="1">
    <source>
        <dbReference type="ARBA" id="ARBA00023002"/>
    </source>
</evidence>
<dbReference type="InterPro" id="IPR036812">
    <property type="entry name" value="NAD(P)_OxRdtase_dom_sf"/>
</dbReference>
<dbReference type="EMBL" id="CP138587">
    <property type="protein sequence ID" value="WPH02416.1"/>
    <property type="molecule type" value="Genomic_DNA"/>
</dbReference>
<evidence type="ECO:0000313" key="4">
    <source>
        <dbReference type="Proteomes" id="UP001303373"/>
    </source>
</evidence>
<dbReference type="PRINTS" id="PR00069">
    <property type="entry name" value="ALDKETRDTASE"/>
</dbReference>
<feature type="domain" description="NADP-dependent oxidoreductase" evidence="2">
    <location>
        <begin position="13"/>
        <end position="320"/>
    </location>
</feature>
<proteinExistence type="predicted"/>
<dbReference type="InterPro" id="IPR023210">
    <property type="entry name" value="NADP_OxRdtase_dom"/>
</dbReference>
<dbReference type="Gene3D" id="3.20.20.100">
    <property type="entry name" value="NADP-dependent oxidoreductase domain"/>
    <property type="match status" value="1"/>
</dbReference>
<accession>A0AAQ3RAR6</accession>
<dbReference type="InterPro" id="IPR020471">
    <property type="entry name" value="AKR"/>
</dbReference>
<evidence type="ECO:0000259" key="2">
    <source>
        <dbReference type="Pfam" id="PF00248"/>
    </source>
</evidence>
<organism evidence="3 4">
    <name type="scientific">Acrodontium crateriforme</name>
    <dbReference type="NCBI Taxonomy" id="150365"/>
    <lineage>
        <taxon>Eukaryota</taxon>
        <taxon>Fungi</taxon>
        <taxon>Dikarya</taxon>
        <taxon>Ascomycota</taxon>
        <taxon>Pezizomycotina</taxon>
        <taxon>Dothideomycetes</taxon>
        <taxon>Dothideomycetidae</taxon>
        <taxon>Mycosphaerellales</taxon>
        <taxon>Teratosphaeriaceae</taxon>
        <taxon>Acrodontium</taxon>
    </lineage>
</organism>
<dbReference type="GO" id="GO:0016491">
    <property type="term" value="F:oxidoreductase activity"/>
    <property type="evidence" value="ECO:0007669"/>
    <property type="project" value="UniProtKB-KW"/>
</dbReference>
<dbReference type="Pfam" id="PF00248">
    <property type="entry name" value="Aldo_ket_red"/>
    <property type="match status" value="1"/>
</dbReference>
<evidence type="ECO:0000313" key="3">
    <source>
        <dbReference type="EMBL" id="WPH02416.1"/>
    </source>
</evidence>
<dbReference type="Proteomes" id="UP001303373">
    <property type="component" value="Chromosome 8"/>
</dbReference>
<sequence length="350" mass="39327">MPLIAGGTGKPRVILGTMTFGPDPESGARITSLDTYKECLDHLQLNGYNEIDTARVYIGGKQEAFTREAKWKERGLQVATKWYPVTEGAHKAETIEEKLNESLKELGTDCVDIFYLHAPDRSLPFQEPLRKLNELHKQGKFIQLGLSNFSAFEVAEVVMICQKNGWVRPTIWQGMYNAITRTIEPELIPACRRYGLDVVAYNPIAGGILSGKYKTADIPEEGRYSNVSSVAGARYRQRYFRDNTFEALRVIEPVVLKHNLTLVETALRWLTHHSALNIKDGGNDGIIIGVSSKQQLENNLKDLEKGPLPEEVVKALDEAWLIAKPTVAPYWHPDSPIAYTYDTRKAIQEA</sequence>
<gene>
    <name evidence="3" type="ORF">R9X50_00528000</name>
</gene>
<dbReference type="InterPro" id="IPR050523">
    <property type="entry name" value="AKR_Detox_Biosynth"/>
</dbReference>
<dbReference type="PANTHER" id="PTHR43364:SF4">
    <property type="entry name" value="NAD(P)-LINKED OXIDOREDUCTASE SUPERFAMILY PROTEIN"/>
    <property type="match status" value="1"/>
</dbReference>
<keyword evidence="1" id="KW-0560">Oxidoreductase</keyword>
<dbReference type="AlphaFoldDB" id="A0AAQ3RAR6"/>
<dbReference type="SUPFAM" id="SSF51430">
    <property type="entry name" value="NAD(P)-linked oxidoreductase"/>
    <property type="match status" value="1"/>
</dbReference>
<dbReference type="CDD" id="cd19075">
    <property type="entry name" value="AKR_AKR7A1-5"/>
    <property type="match status" value="1"/>
</dbReference>
<name>A0AAQ3RAR6_9PEZI</name>
<keyword evidence="4" id="KW-1185">Reference proteome</keyword>
<reference evidence="3 4" key="1">
    <citation type="submission" date="2023-11" db="EMBL/GenBank/DDBJ databases">
        <title>An acidophilic fungus is an integral part of prey digestion in a carnivorous sundew plant.</title>
        <authorList>
            <person name="Tsai I.J."/>
        </authorList>
    </citation>
    <scope>NUCLEOTIDE SEQUENCE [LARGE SCALE GENOMIC DNA]</scope>
    <source>
        <strain evidence="3">169a</strain>
    </source>
</reference>